<feature type="transmembrane region" description="Helical" evidence="1">
    <location>
        <begin position="44"/>
        <end position="66"/>
    </location>
</feature>
<comment type="caution">
    <text evidence="2">The sequence shown here is derived from an EMBL/GenBank/DDBJ whole genome shotgun (WGS) entry which is preliminary data.</text>
</comment>
<feature type="transmembrane region" description="Helical" evidence="1">
    <location>
        <begin position="15"/>
        <end position="37"/>
    </location>
</feature>
<reference evidence="2 3" key="1">
    <citation type="journal article" date="2018" name="IMA Fungus">
        <title>IMA Genome-F 9: Draft genome sequence of Annulohypoxylon stygium, Aspergillus mulundensis, Berkeleyomyces basicola (syn. Thielaviopsis basicola), Ceratocystis smalleyi, two Cercospora beticola strains, Coleophoma cylindrospora, Fusarium fracticaudum, Phialophora cf. hyalina, and Morchella septimelata.</title>
        <authorList>
            <person name="Wingfield B.D."/>
            <person name="Bills G.F."/>
            <person name="Dong Y."/>
            <person name="Huang W."/>
            <person name="Nel W.J."/>
            <person name="Swalarsk-Parry B.S."/>
            <person name="Vaghefi N."/>
            <person name="Wilken P.M."/>
            <person name="An Z."/>
            <person name="de Beer Z.W."/>
            <person name="De Vos L."/>
            <person name="Chen L."/>
            <person name="Duong T.A."/>
            <person name="Gao Y."/>
            <person name="Hammerbacher A."/>
            <person name="Kikkert J.R."/>
            <person name="Li Y."/>
            <person name="Li H."/>
            <person name="Li K."/>
            <person name="Li Q."/>
            <person name="Liu X."/>
            <person name="Ma X."/>
            <person name="Naidoo K."/>
            <person name="Pethybridge S.J."/>
            <person name="Sun J."/>
            <person name="Steenkamp E.T."/>
            <person name="van der Nest M.A."/>
            <person name="van Wyk S."/>
            <person name="Wingfield M.J."/>
            <person name="Xiong C."/>
            <person name="Yue Q."/>
            <person name="Zhang X."/>
        </authorList>
    </citation>
    <scope>NUCLEOTIDE SEQUENCE [LARGE SCALE GENOMIC DNA]</scope>
    <source>
        <strain evidence="2 3">BP5796</strain>
    </source>
</reference>
<dbReference type="OrthoDB" id="10377519at2759"/>
<evidence type="ECO:0000313" key="3">
    <source>
        <dbReference type="Proteomes" id="UP000256328"/>
    </source>
</evidence>
<proteinExistence type="predicted"/>
<feature type="transmembrane region" description="Helical" evidence="1">
    <location>
        <begin position="86"/>
        <end position="110"/>
    </location>
</feature>
<keyword evidence="1" id="KW-1133">Transmembrane helix</keyword>
<keyword evidence="1" id="KW-0812">Transmembrane</keyword>
<name>A0A3D8T775_9HELO</name>
<dbReference type="AlphaFoldDB" id="A0A3D8T775"/>
<keyword evidence="3" id="KW-1185">Reference proteome</keyword>
<keyword evidence="1" id="KW-0472">Membrane</keyword>
<feature type="transmembrane region" description="Helical" evidence="1">
    <location>
        <begin position="122"/>
        <end position="143"/>
    </location>
</feature>
<feature type="transmembrane region" description="Helical" evidence="1">
    <location>
        <begin position="175"/>
        <end position="194"/>
    </location>
</feature>
<sequence>MAPASSVPKAHYTPIHTTILHLSLILAIITFISLFLAPCLRVQYLLQITTLILFFNVLFGQIPVLLTYPLHPRTFLPIGYERILKLGLALTWGAIFISLILISIILAVLLPSDATREGKSTGWLGVTMMSILAITLAILAITAQAPQYEDEEDSHVVQQPRAGKKPKDLGWARRGLVFGIYTLYILVILALLVAGGNAAMKAGSCQPLPTWQGHGNVASEVEVEVLVRDNATETVMQTSTVVALPTVTTTELSIVTSMSMGEVTVTVSASRESSAGDGRFSKGAGAPSSRGGIATVVVWTSTTTTVEVVAT</sequence>
<gene>
    <name evidence="2" type="ORF">BP5796_00152</name>
</gene>
<organism evidence="2 3">
    <name type="scientific">Coleophoma crateriformis</name>
    <dbReference type="NCBI Taxonomy" id="565419"/>
    <lineage>
        <taxon>Eukaryota</taxon>
        <taxon>Fungi</taxon>
        <taxon>Dikarya</taxon>
        <taxon>Ascomycota</taxon>
        <taxon>Pezizomycotina</taxon>
        <taxon>Leotiomycetes</taxon>
        <taxon>Helotiales</taxon>
        <taxon>Dermateaceae</taxon>
        <taxon>Coleophoma</taxon>
    </lineage>
</organism>
<accession>A0A3D8T775</accession>
<dbReference type="Proteomes" id="UP000256328">
    <property type="component" value="Unassembled WGS sequence"/>
</dbReference>
<evidence type="ECO:0000313" key="2">
    <source>
        <dbReference type="EMBL" id="RDW94389.1"/>
    </source>
</evidence>
<dbReference type="EMBL" id="PDLN01000001">
    <property type="protein sequence ID" value="RDW94389.1"/>
    <property type="molecule type" value="Genomic_DNA"/>
</dbReference>
<protein>
    <submittedName>
        <fullName evidence="2">Uncharacterized protein</fullName>
    </submittedName>
</protein>
<evidence type="ECO:0000256" key="1">
    <source>
        <dbReference type="SAM" id="Phobius"/>
    </source>
</evidence>